<dbReference type="GO" id="GO:0046872">
    <property type="term" value="F:metal ion binding"/>
    <property type="evidence" value="ECO:0007669"/>
    <property type="project" value="UniProtKB-KW"/>
</dbReference>
<organism evidence="11 12">
    <name type="scientific">Flexistipes sinusarabici (strain ATCC 49648 / DSM 4947 / MAS 10)</name>
    <dbReference type="NCBI Taxonomy" id="717231"/>
    <lineage>
        <taxon>Bacteria</taxon>
        <taxon>Pseudomonadati</taxon>
        <taxon>Deferribacterota</taxon>
        <taxon>Deferribacteres</taxon>
        <taxon>Deferribacterales</taxon>
        <taxon>Flexistipitaceae</taxon>
        <taxon>Flexistipes</taxon>
    </lineage>
</organism>
<keyword evidence="6" id="KW-0464">Manganese</keyword>
<dbReference type="InterPro" id="IPR028979">
    <property type="entry name" value="Ser_kin/Pase_Hpr-like_N_sf"/>
</dbReference>
<evidence type="ECO:0000256" key="5">
    <source>
        <dbReference type="ARBA" id="ARBA00022801"/>
    </source>
</evidence>
<evidence type="ECO:0000313" key="12">
    <source>
        <dbReference type="Proteomes" id="UP000006621"/>
    </source>
</evidence>
<dbReference type="Proteomes" id="UP000006621">
    <property type="component" value="Chromosome"/>
</dbReference>
<dbReference type="NCBIfam" id="NF011443">
    <property type="entry name" value="PRK14869.1-5"/>
    <property type="match status" value="1"/>
</dbReference>
<dbReference type="GO" id="GO:0004427">
    <property type="term" value="F:inorganic diphosphate phosphatase activity"/>
    <property type="evidence" value="ECO:0007669"/>
    <property type="project" value="UniProtKB-EC"/>
</dbReference>
<evidence type="ECO:0000256" key="4">
    <source>
        <dbReference type="ARBA" id="ARBA00022723"/>
    </source>
</evidence>
<dbReference type="InterPro" id="IPR038763">
    <property type="entry name" value="DHH_sf"/>
</dbReference>
<dbReference type="Pfam" id="PF00571">
    <property type="entry name" value="CBS"/>
    <property type="match status" value="2"/>
</dbReference>
<evidence type="ECO:0000256" key="7">
    <source>
        <dbReference type="ARBA" id="ARBA00032535"/>
    </source>
</evidence>
<dbReference type="SMART" id="SM00116">
    <property type="entry name" value="CBS"/>
    <property type="match status" value="2"/>
</dbReference>
<keyword evidence="12" id="KW-1185">Reference proteome</keyword>
<comment type="catalytic activity">
    <reaction evidence="8">
        <text>diphosphate + H2O = 2 phosphate + H(+)</text>
        <dbReference type="Rhea" id="RHEA:24576"/>
        <dbReference type="ChEBI" id="CHEBI:15377"/>
        <dbReference type="ChEBI" id="CHEBI:15378"/>
        <dbReference type="ChEBI" id="CHEBI:33019"/>
        <dbReference type="ChEBI" id="CHEBI:43474"/>
        <dbReference type="EC" id="3.6.1.1"/>
    </reaction>
</comment>
<proteinExistence type="predicted"/>
<evidence type="ECO:0000256" key="1">
    <source>
        <dbReference type="ARBA" id="ARBA00001936"/>
    </source>
</evidence>
<dbReference type="PANTHER" id="PTHR12112">
    <property type="entry name" value="BNIP - RELATED"/>
    <property type="match status" value="1"/>
</dbReference>
<reference evidence="11 12" key="1">
    <citation type="journal article" date="2011" name="Stand. Genomic Sci.">
        <title>Genome sequence of the moderately thermophilic halophile Flexistipes sinusarabici strain (MAS10).</title>
        <authorList>
            <person name="Lapidus A."/>
            <person name="Chertkov O."/>
            <person name="Nolan M."/>
            <person name="Lucas S."/>
            <person name="Hammon N."/>
            <person name="Deshpande S."/>
            <person name="Cheng J.F."/>
            <person name="Tapia R."/>
            <person name="Han C."/>
            <person name="Goodwin L."/>
            <person name="Pitluck S."/>
            <person name="Liolios K."/>
            <person name="Pagani I."/>
            <person name="Ivanova N."/>
            <person name="Huntemann M."/>
            <person name="Mavromatis K."/>
            <person name="Mikhailova N."/>
            <person name="Pati A."/>
            <person name="Chen A."/>
            <person name="Palaniappan K."/>
            <person name="Land M."/>
            <person name="Hauser L."/>
            <person name="Brambilla E.M."/>
            <person name="Rohde M."/>
            <person name="Abt B."/>
            <person name="Spring S."/>
            <person name="Goker M."/>
            <person name="Bristow J."/>
            <person name="Eisen J.A."/>
            <person name="Markowitz V."/>
            <person name="Hugenholtz P."/>
            <person name="Kyrpides N.C."/>
            <person name="Klenk H.P."/>
            <person name="Woyke T."/>
        </authorList>
    </citation>
    <scope>NUCLEOTIDE SEQUENCE [LARGE SCALE GENOMIC DNA]</scope>
    <source>
        <strain evidence="12">DSM 4947 / MAS 10</strain>
    </source>
</reference>
<dbReference type="Pfam" id="PF01368">
    <property type="entry name" value="DHH"/>
    <property type="match status" value="1"/>
</dbReference>
<dbReference type="EMBL" id="CP002858">
    <property type="protein sequence ID" value="AEI14223.1"/>
    <property type="molecule type" value="Genomic_DNA"/>
</dbReference>
<dbReference type="Gene3D" id="3.40.1390.20">
    <property type="entry name" value="HprK N-terminal domain-like"/>
    <property type="match status" value="1"/>
</dbReference>
<dbReference type="InterPro" id="IPR000644">
    <property type="entry name" value="CBS_dom"/>
</dbReference>
<dbReference type="GO" id="GO:0005737">
    <property type="term" value="C:cytoplasm"/>
    <property type="evidence" value="ECO:0007669"/>
    <property type="project" value="InterPro"/>
</dbReference>
<dbReference type="SMART" id="SM01131">
    <property type="entry name" value="DHHA2"/>
    <property type="match status" value="1"/>
</dbReference>
<feature type="domain" description="CBS" evidence="10">
    <location>
        <begin position="253"/>
        <end position="309"/>
    </location>
</feature>
<dbReference type="Gene3D" id="3.90.1640.10">
    <property type="entry name" value="inorganic pyrophosphatase (n-terminal core)"/>
    <property type="match status" value="2"/>
</dbReference>
<dbReference type="InterPro" id="IPR001667">
    <property type="entry name" value="DDH_dom"/>
</dbReference>
<dbReference type="SUPFAM" id="SSF75138">
    <property type="entry name" value="HprK N-terminal domain-like"/>
    <property type="match status" value="1"/>
</dbReference>
<name>F8E9P0_FLESM</name>
<dbReference type="SUPFAM" id="SSF64182">
    <property type="entry name" value="DHH phosphoesterases"/>
    <property type="match status" value="1"/>
</dbReference>
<evidence type="ECO:0000256" key="9">
    <source>
        <dbReference type="PROSITE-ProRule" id="PRU00703"/>
    </source>
</evidence>
<comment type="subunit">
    <text evidence="2">Homohexamer.</text>
</comment>
<dbReference type="AlphaFoldDB" id="F8E9P0"/>
<accession>F8E9P0</accession>
<evidence type="ECO:0000256" key="2">
    <source>
        <dbReference type="ARBA" id="ARBA00011643"/>
    </source>
</evidence>
<dbReference type="eggNOG" id="COG1227">
    <property type="taxonomic scope" value="Bacteria"/>
</dbReference>
<protein>
    <recommendedName>
        <fullName evidence="3">inorganic diphosphatase</fullName>
        <ecNumber evidence="3">3.6.1.1</ecNumber>
    </recommendedName>
    <alternativeName>
        <fullName evidence="7">Pyrophosphate phospho-hydrolase</fullName>
    </alternativeName>
</protein>
<evidence type="ECO:0000259" key="10">
    <source>
        <dbReference type="PROSITE" id="PS51371"/>
    </source>
</evidence>
<sequence length="547" mass="62249">MSKISVIGHKNPDSDSICSAIAYTYLKNMIDKENEYRAFRCGNINSQTKFILENANMTAPDFMSDIYPKVEDVMSKDVVSSRADSPVFNVMKNIENLKIRMTPVVDESNKVNGIVSILEINDYFMTGDILKKPVYTFRPENFENVIDGYFHAKGEYDEFSASIMVGSMPYERYVEHMEKFDLRQTVLVVGKRRDIVEFALSNEVPAVILTGIKSSADLDFDFSGYKGWVYISNLDTAETLRRLTLTVPAKYLMSPDIPVITPNDDLDDAKDLMLRHNRRGLIVVDENEQLAGIVTRSDVLKGHKQKIIMVDHNEMNQAVDGTETAEILEVVDHHRLGTVKTTKPIQFLAKPVGSTCSIIYEQFRNYNVEIPKNIGLLLLSGVLSDTVMLKSPTTTLFDKEIVEELANLLNVDYSEYGKKMFYATDSLKSREPEEVINADFKKYSEYGFEFGIGQVEVVNLNEIDELKDDFVDALKNVRDRKKLDFAMLLVTDIVNTDSVLLSTEFYAAKRLVYRKLDDYSFDLPGVLSRKKQLLPEVLRVLEETAKK</sequence>
<dbReference type="Pfam" id="PF02833">
    <property type="entry name" value="DHHA2"/>
    <property type="match status" value="1"/>
</dbReference>
<dbReference type="Gene3D" id="3.10.310.20">
    <property type="entry name" value="DHHA2 domain"/>
    <property type="match status" value="1"/>
</dbReference>
<dbReference type="Pfam" id="PF07085">
    <property type="entry name" value="DRTGG"/>
    <property type="match status" value="1"/>
</dbReference>
<keyword evidence="4" id="KW-0479">Metal-binding</keyword>
<dbReference type="InterPro" id="IPR004097">
    <property type="entry name" value="DHHA2"/>
</dbReference>
<dbReference type="PANTHER" id="PTHR12112:SF22">
    <property type="entry name" value="MANGANESE-DEPENDENT INORGANIC PYROPHOSPHATASE-RELATED"/>
    <property type="match status" value="1"/>
</dbReference>
<dbReference type="STRING" id="717231.Flexsi_0539"/>
<dbReference type="FunFam" id="3.90.1640.10:FF:000001">
    <property type="entry name" value="Probable manganese-dependent inorganic pyrophosphatase"/>
    <property type="match status" value="1"/>
</dbReference>
<keyword evidence="9" id="KW-0129">CBS domain</keyword>
<dbReference type="CDD" id="cd02205">
    <property type="entry name" value="CBS_pair_SF"/>
    <property type="match status" value="1"/>
</dbReference>
<dbReference type="SUPFAM" id="SSF54631">
    <property type="entry name" value="CBS-domain pair"/>
    <property type="match status" value="1"/>
</dbReference>
<dbReference type="InterPro" id="IPR010766">
    <property type="entry name" value="DRTGG"/>
</dbReference>
<reference evidence="12" key="2">
    <citation type="submission" date="2011-06" db="EMBL/GenBank/DDBJ databases">
        <title>The complete genome of Flexistipes sinusarabici DSM 4947.</title>
        <authorList>
            <person name="Lucas S."/>
            <person name="Han J."/>
            <person name="Lapidus A."/>
            <person name="Bruce D."/>
            <person name="Goodwin L."/>
            <person name="Pitluck S."/>
            <person name="Peters L."/>
            <person name="Kyrpides N."/>
            <person name="Mavromatis K."/>
            <person name="Ivanova N."/>
            <person name="Mikhailova N."/>
            <person name="Chertkov O."/>
            <person name="Detter J.C."/>
            <person name="Tapia R."/>
            <person name="Han C."/>
            <person name="Land M."/>
            <person name="Hauser L."/>
            <person name="Markowitz V."/>
            <person name="Cheng J.-F."/>
            <person name="Hugenholtz P."/>
            <person name="Woyke T."/>
            <person name="Wu D."/>
            <person name="Spring S."/>
            <person name="Schroeder M."/>
            <person name="Brambilla E."/>
            <person name="Klenk H.-P."/>
            <person name="Eisen J.A."/>
        </authorList>
    </citation>
    <scope>NUCLEOTIDE SEQUENCE [LARGE SCALE GENOMIC DNA]</scope>
    <source>
        <strain evidence="12">DSM 4947 / MAS 10</strain>
    </source>
</reference>
<evidence type="ECO:0000313" key="11">
    <source>
        <dbReference type="EMBL" id="AEI14223.1"/>
    </source>
</evidence>
<dbReference type="PROSITE" id="PS51371">
    <property type="entry name" value="CBS"/>
    <property type="match status" value="2"/>
</dbReference>
<gene>
    <name evidence="11" type="ordered locus">Flexsi_0539</name>
</gene>
<dbReference type="RefSeq" id="WP_013885732.1">
    <property type="nucleotide sequence ID" value="NC_015672.1"/>
</dbReference>
<feature type="domain" description="CBS" evidence="10">
    <location>
        <begin position="74"/>
        <end position="132"/>
    </location>
</feature>
<evidence type="ECO:0000256" key="3">
    <source>
        <dbReference type="ARBA" id="ARBA00012146"/>
    </source>
</evidence>
<dbReference type="OrthoDB" id="9766150at2"/>
<dbReference type="InterPro" id="IPR046342">
    <property type="entry name" value="CBS_dom_sf"/>
</dbReference>
<dbReference type="EC" id="3.6.1.1" evidence="3"/>
<evidence type="ECO:0000256" key="6">
    <source>
        <dbReference type="ARBA" id="ARBA00023211"/>
    </source>
</evidence>
<dbReference type="HOGENOM" id="CLU_025243_1_0_0"/>
<dbReference type="InterPro" id="IPR038222">
    <property type="entry name" value="DHHA2_dom_sf"/>
</dbReference>
<dbReference type="KEGG" id="fsi:Flexsi_0539"/>
<comment type="cofactor">
    <cofactor evidence="1">
        <name>Mn(2+)</name>
        <dbReference type="ChEBI" id="CHEBI:29035"/>
    </cofactor>
</comment>
<evidence type="ECO:0000256" key="8">
    <source>
        <dbReference type="ARBA" id="ARBA00047820"/>
    </source>
</evidence>
<keyword evidence="5 11" id="KW-0378">Hydrolase</keyword>